<reference evidence="2" key="1">
    <citation type="submission" date="2016-08" db="EMBL/GenBank/DDBJ databases">
        <title>Complete genome of Cloacibacillus porcorum.</title>
        <authorList>
            <person name="Looft T."/>
            <person name="Bayles D.O."/>
            <person name="Alt D.P."/>
        </authorList>
    </citation>
    <scope>NUCLEOTIDE SEQUENCE [LARGE SCALE GENOMIC DNA]</scope>
    <source>
        <strain evidence="2">CL-84</strain>
    </source>
</reference>
<protein>
    <submittedName>
        <fullName evidence="2">Uncharacterized protein</fullName>
    </submittedName>
</protein>
<evidence type="ECO:0000313" key="3">
    <source>
        <dbReference type="Proteomes" id="UP000093044"/>
    </source>
</evidence>
<keyword evidence="1" id="KW-1133">Transmembrane helix</keyword>
<keyword evidence="3" id="KW-1185">Reference proteome</keyword>
<keyword evidence="1" id="KW-0812">Transmembrane</keyword>
<dbReference type="Proteomes" id="UP000093044">
    <property type="component" value="Chromosome"/>
</dbReference>
<accession>A0A1B2I2Q2</accession>
<dbReference type="GeneID" id="83056913"/>
<dbReference type="KEGG" id="cpor:BED41_03480"/>
<evidence type="ECO:0000256" key="1">
    <source>
        <dbReference type="SAM" id="Phobius"/>
    </source>
</evidence>
<gene>
    <name evidence="2" type="ORF">BED41_03480</name>
</gene>
<evidence type="ECO:0000313" key="2">
    <source>
        <dbReference type="EMBL" id="ANZ44232.1"/>
    </source>
</evidence>
<proteinExistence type="predicted"/>
<sequence length="123" mass="13948">MELKTMFKSRWRWWALLIAAILLLAAGFYLWRWGRARIYGTGVPDLPRDEMTAVDNVTEKLKSVIEMAQVERSKLPEVVKGAKDDIRRDVAGLGDNGIAGRWNGLLGRYREDRAAAEGVRSDD</sequence>
<dbReference type="RefSeq" id="WP_066743152.1">
    <property type="nucleotide sequence ID" value="NZ_CP016757.1"/>
</dbReference>
<dbReference type="OrthoDB" id="6416at2"/>
<dbReference type="STRING" id="1197717.BED41_03480"/>
<name>A0A1B2I2Q2_9BACT</name>
<dbReference type="EMBL" id="CP016757">
    <property type="protein sequence ID" value="ANZ44232.1"/>
    <property type="molecule type" value="Genomic_DNA"/>
</dbReference>
<organism evidence="2 3">
    <name type="scientific">Cloacibacillus porcorum</name>
    <dbReference type="NCBI Taxonomy" id="1197717"/>
    <lineage>
        <taxon>Bacteria</taxon>
        <taxon>Thermotogati</taxon>
        <taxon>Synergistota</taxon>
        <taxon>Synergistia</taxon>
        <taxon>Synergistales</taxon>
        <taxon>Synergistaceae</taxon>
        <taxon>Cloacibacillus</taxon>
    </lineage>
</organism>
<feature type="transmembrane region" description="Helical" evidence="1">
    <location>
        <begin position="12"/>
        <end position="31"/>
    </location>
</feature>
<dbReference type="AlphaFoldDB" id="A0A1B2I2Q2"/>
<keyword evidence="1" id="KW-0472">Membrane</keyword>